<dbReference type="AlphaFoldDB" id="A0A9P0MB37"/>
<sequence length="113" mass="12876">MTQDRLTALSMLSIEKEFISTMDNFNEKAVNNGDFQVSSENSPKCTPLICTSQPSYFTPKDLEDQNRDHTKVDFSVTLKFKVVITLKDTANLACKHKHFPFFSSKGSKRYDSL</sequence>
<organism evidence="1 2">
    <name type="scientific">Acanthoscelides obtectus</name>
    <name type="common">Bean weevil</name>
    <name type="synonym">Bruchus obtectus</name>
    <dbReference type="NCBI Taxonomy" id="200917"/>
    <lineage>
        <taxon>Eukaryota</taxon>
        <taxon>Metazoa</taxon>
        <taxon>Ecdysozoa</taxon>
        <taxon>Arthropoda</taxon>
        <taxon>Hexapoda</taxon>
        <taxon>Insecta</taxon>
        <taxon>Pterygota</taxon>
        <taxon>Neoptera</taxon>
        <taxon>Endopterygota</taxon>
        <taxon>Coleoptera</taxon>
        <taxon>Polyphaga</taxon>
        <taxon>Cucujiformia</taxon>
        <taxon>Chrysomeloidea</taxon>
        <taxon>Chrysomelidae</taxon>
        <taxon>Bruchinae</taxon>
        <taxon>Bruchini</taxon>
        <taxon>Acanthoscelides</taxon>
    </lineage>
</organism>
<accession>A0A9P0MB37</accession>
<protein>
    <submittedName>
        <fullName evidence="1">Uncharacterized protein</fullName>
    </submittedName>
</protein>
<keyword evidence="2" id="KW-1185">Reference proteome</keyword>
<reference evidence="1" key="1">
    <citation type="submission" date="2022-03" db="EMBL/GenBank/DDBJ databases">
        <authorList>
            <person name="Sayadi A."/>
        </authorList>
    </citation>
    <scope>NUCLEOTIDE SEQUENCE</scope>
</reference>
<comment type="caution">
    <text evidence="1">The sequence shown here is derived from an EMBL/GenBank/DDBJ whole genome shotgun (WGS) entry which is preliminary data.</text>
</comment>
<gene>
    <name evidence="1" type="ORF">ACAOBT_LOCUS34624</name>
</gene>
<evidence type="ECO:0000313" key="1">
    <source>
        <dbReference type="EMBL" id="CAH2015232.1"/>
    </source>
</evidence>
<dbReference type="EMBL" id="CAKOFQ010008641">
    <property type="protein sequence ID" value="CAH2015232.1"/>
    <property type="molecule type" value="Genomic_DNA"/>
</dbReference>
<name>A0A9P0MB37_ACAOB</name>
<evidence type="ECO:0000313" key="2">
    <source>
        <dbReference type="Proteomes" id="UP001152888"/>
    </source>
</evidence>
<proteinExistence type="predicted"/>
<dbReference type="Proteomes" id="UP001152888">
    <property type="component" value="Unassembled WGS sequence"/>
</dbReference>